<dbReference type="EMBL" id="JAFLQW010000303">
    <property type="protein sequence ID" value="MBO0349684.1"/>
    <property type="molecule type" value="Genomic_DNA"/>
</dbReference>
<dbReference type="PANTHER" id="PTHR42673">
    <property type="entry name" value="MALEYLACETOACETATE ISOMERASE"/>
    <property type="match status" value="1"/>
</dbReference>
<evidence type="ECO:0000313" key="3">
    <source>
        <dbReference type="Proteomes" id="UP000664844"/>
    </source>
</evidence>
<dbReference type="RefSeq" id="WP_207088192.1">
    <property type="nucleotide sequence ID" value="NZ_JAFLQW010000303.1"/>
</dbReference>
<feature type="domain" description="GST N-terminal" evidence="1">
    <location>
        <begin position="1"/>
        <end position="78"/>
    </location>
</feature>
<dbReference type="InterPro" id="IPR036282">
    <property type="entry name" value="Glutathione-S-Trfase_C_sf"/>
</dbReference>
<name>A0ABS3FRD8_9CYAN</name>
<protein>
    <submittedName>
        <fullName evidence="2">Glutathione S-transferase family protein</fullName>
    </submittedName>
</protein>
<dbReference type="CDD" id="cd00570">
    <property type="entry name" value="GST_N_family"/>
    <property type="match status" value="1"/>
</dbReference>
<dbReference type="SUPFAM" id="SSF52833">
    <property type="entry name" value="Thioredoxin-like"/>
    <property type="match status" value="1"/>
</dbReference>
<dbReference type="Pfam" id="PF13417">
    <property type="entry name" value="GST_N_3"/>
    <property type="match status" value="1"/>
</dbReference>
<dbReference type="InterPro" id="IPR040079">
    <property type="entry name" value="Glutathione_S-Trfase"/>
</dbReference>
<comment type="caution">
    <text evidence="2">The sequence shown here is derived from an EMBL/GenBank/DDBJ whole genome shotgun (WGS) entry which is preliminary data.</text>
</comment>
<gene>
    <name evidence="2" type="ORF">J0895_11305</name>
</gene>
<organism evidence="2 3">
    <name type="scientific">Phormidium pseudopriestleyi FRX01</name>
    <dbReference type="NCBI Taxonomy" id="1759528"/>
    <lineage>
        <taxon>Bacteria</taxon>
        <taxon>Bacillati</taxon>
        <taxon>Cyanobacteriota</taxon>
        <taxon>Cyanophyceae</taxon>
        <taxon>Oscillatoriophycideae</taxon>
        <taxon>Oscillatoriales</taxon>
        <taxon>Oscillatoriaceae</taxon>
        <taxon>Phormidium</taxon>
    </lineage>
</organism>
<dbReference type="InterPro" id="IPR036249">
    <property type="entry name" value="Thioredoxin-like_sf"/>
</dbReference>
<evidence type="ECO:0000259" key="1">
    <source>
        <dbReference type="PROSITE" id="PS50404"/>
    </source>
</evidence>
<keyword evidence="3" id="KW-1185">Reference proteome</keyword>
<dbReference type="Proteomes" id="UP000664844">
    <property type="component" value="Unassembled WGS sequence"/>
</dbReference>
<reference evidence="2 3" key="1">
    <citation type="submission" date="2021-03" db="EMBL/GenBank/DDBJ databases">
        <title>Metabolic Capacity of the Antarctic Cyanobacterium Phormidium pseudopriestleyi that Sustains Oxygenic Photosynthesis in the Presence of Hydrogen Sulfide.</title>
        <authorList>
            <person name="Lumian J.E."/>
            <person name="Jungblut A.D."/>
            <person name="Dillon M.L."/>
            <person name="Hawes I."/>
            <person name="Doran P.T."/>
            <person name="Mackey T.J."/>
            <person name="Dick G.J."/>
            <person name="Grettenberger C.L."/>
            <person name="Sumner D.Y."/>
        </authorList>
    </citation>
    <scope>NUCLEOTIDE SEQUENCE [LARGE SCALE GENOMIC DNA]</scope>
    <source>
        <strain evidence="2 3">FRX01</strain>
    </source>
</reference>
<dbReference type="InterPro" id="IPR004045">
    <property type="entry name" value="Glutathione_S-Trfase_N"/>
</dbReference>
<dbReference type="PANTHER" id="PTHR42673:SF4">
    <property type="entry name" value="MALEYLACETOACETATE ISOMERASE"/>
    <property type="match status" value="1"/>
</dbReference>
<dbReference type="Gene3D" id="1.20.1050.10">
    <property type="match status" value="1"/>
</dbReference>
<proteinExistence type="predicted"/>
<accession>A0ABS3FRD8</accession>
<evidence type="ECO:0000313" key="2">
    <source>
        <dbReference type="EMBL" id="MBO0349684.1"/>
    </source>
</evidence>
<sequence length="267" mass="29713">MLELYQFELSQYSEKVRLILDYKGLEYRKIEVTPGVGQLEVYQLSGQSQVPILKDGSTVIADSTKIAKYLDEKYPDRPIIPTNPKERGLCLMMEEWADESIGTKSRVVLFQGISQDQSFRSALLPPNTPDFLKNLVEAVPSDLLRTLGSGLGASPDAVKSAEDAIKQDLEALCLILQDRPYLTGNQPTLADLAVAGLSILLKFPEGPYLDIPEKLRGKGVMGIADNPLYEPFFTWRDRLYAEFRKPLPYNATTAIGTGQKPTSIEIE</sequence>
<dbReference type="CDD" id="cd00299">
    <property type="entry name" value="GST_C_family"/>
    <property type="match status" value="1"/>
</dbReference>
<dbReference type="PROSITE" id="PS50404">
    <property type="entry name" value="GST_NTER"/>
    <property type="match status" value="1"/>
</dbReference>
<dbReference type="Gene3D" id="3.40.30.10">
    <property type="entry name" value="Glutaredoxin"/>
    <property type="match status" value="1"/>
</dbReference>
<dbReference type="SUPFAM" id="SSF47616">
    <property type="entry name" value="GST C-terminal domain-like"/>
    <property type="match status" value="1"/>
</dbReference>
<dbReference type="SFLD" id="SFLDS00019">
    <property type="entry name" value="Glutathione_Transferase_(cytos"/>
    <property type="match status" value="1"/>
</dbReference>